<evidence type="ECO:0000313" key="2">
    <source>
        <dbReference type="Proteomes" id="UP001162501"/>
    </source>
</evidence>
<reference evidence="1" key="1">
    <citation type="submission" date="2023-05" db="EMBL/GenBank/DDBJ databases">
        <authorList>
            <consortium name="ELIXIR-Norway"/>
        </authorList>
    </citation>
    <scope>NUCLEOTIDE SEQUENCE</scope>
</reference>
<dbReference type="Proteomes" id="UP001162501">
    <property type="component" value="Chromosome 11"/>
</dbReference>
<proteinExistence type="predicted"/>
<sequence length="82" mass="8186">MACQLLAPSGVGPARLCVCQAAGALQRVGGCSVQGALRRGVGLLKGQQVVEMKGQLALQDSGLEGSPGRPPTSISSDVDSVP</sequence>
<accession>A0AC59Y7V7</accession>
<protein>
    <submittedName>
        <fullName evidence="1">Uncharacterized protein</fullName>
    </submittedName>
</protein>
<reference evidence="1" key="2">
    <citation type="submission" date="2025-03" db="EMBL/GenBank/DDBJ databases">
        <authorList>
            <consortium name="ELIXIR-Norway"/>
            <consortium name="Elixir Norway"/>
        </authorList>
    </citation>
    <scope>NUCLEOTIDE SEQUENCE</scope>
</reference>
<gene>
    <name evidence="1" type="ORF">MRATA1EN22A_LOCUS2891</name>
</gene>
<organism evidence="1 2">
    <name type="scientific">Rangifer tarandus platyrhynchus</name>
    <name type="common">Svalbard reindeer</name>
    <dbReference type="NCBI Taxonomy" id="3082113"/>
    <lineage>
        <taxon>Eukaryota</taxon>
        <taxon>Metazoa</taxon>
        <taxon>Chordata</taxon>
        <taxon>Craniata</taxon>
        <taxon>Vertebrata</taxon>
        <taxon>Euteleostomi</taxon>
        <taxon>Mammalia</taxon>
        <taxon>Eutheria</taxon>
        <taxon>Laurasiatheria</taxon>
        <taxon>Artiodactyla</taxon>
        <taxon>Ruminantia</taxon>
        <taxon>Pecora</taxon>
        <taxon>Cervidae</taxon>
        <taxon>Odocoileinae</taxon>
        <taxon>Rangifer</taxon>
    </lineage>
</organism>
<name>A0AC59Y7V7_RANTA</name>
<evidence type="ECO:0000313" key="1">
    <source>
        <dbReference type="EMBL" id="CAM9465725.1"/>
    </source>
</evidence>
<dbReference type="EMBL" id="OX596095">
    <property type="protein sequence ID" value="CAM9465725.1"/>
    <property type="molecule type" value="Genomic_DNA"/>
</dbReference>
<feature type="non-terminal residue" evidence="1">
    <location>
        <position position="82"/>
    </location>
</feature>